<dbReference type="NCBIfam" id="NF000337">
    <property type="entry name" value="erm_SHROVE"/>
    <property type="match status" value="1"/>
</dbReference>
<dbReference type="PANTHER" id="PTHR11727">
    <property type="entry name" value="DIMETHYLADENOSINE TRANSFERASE"/>
    <property type="match status" value="1"/>
</dbReference>
<dbReference type="GO" id="GO:0000179">
    <property type="term" value="F:rRNA (adenine-N6,N6-)-dimethyltransferase activity"/>
    <property type="evidence" value="ECO:0007669"/>
    <property type="project" value="UniProtKB-UniRule"/>
</dbReference>
<feature type="binding site" evidence="5">
    <location>
        <position position="65"/>
    </location>
    <ligand>
        <name>S-adenosyl-L-methionine</name>
        <dbReference type="ChEBI" id="CHEBI:59789"/>
    </ligand>
</feature>
<evidence type="ECO:0000313" key="8">
    <source>
        <dbReference type="EMBL" id="GIH91741.1"/>
    </source>
</evidence>
<evidence type="ECO:0000256" key="1">
    <source>
        <dbReference type="ARBA" id="ARBA00022603"/>
    </source>
</evidence>
<feature type="binding site" evidence="5">
    <location>
        <position position="111"/>
    </location>
    <ligand>
        <name>S-adenosyl-L-methionine</name>
        <dbReference type="ChEBI" id="CHEBI:59789"/>
    </ligand>
</feature>
<dbReference type="InterPro" id="IPR020596">
    <property type="entry name" value="rRNA_Ade_Mease_Trfase_CS"/>
</dbReference>
<feature type="binding site" evidence="5">
    <location>
        <position position="127"/>
    </location>
    <ligand>
        <name>S-adenosyl-L-methionine</name>
        <dbReference type="ChEBI" id="CHEBI:59789"/>
    </ligand>
</feature>
<name>A0A8J3WLE2_9ACTN</name>
<dbReference type="SMART" id="SM00650">
    <property type="entry name" value="rADc"/>
    <property type="match status" value="1"/>
</dbReference>
<dbReference type="SUPFAM" id="SSF53335">
    <property type="entry name" value="S-adenosyl-L-methionine-dependent methyltransferases"/>
    <property type="match status" value="1"/>
</dbReference>
<evidence type="ECO:0000256" key="2">
    <source>
        <dbReference type="ARBA" id="ARBA00022679"/>
    </source>
</evidence>
<evidence type="ECO:0000313" key="9">
    <source>
        <dbReference type="Proteomes" id="UP000619788"/>
    </source>
</evidence>
<evidence type="ECO:0000256" key="4">
    <source>
        <dbReference type="ARBA" id="ARBA00022884"/>
    </source>
</evidence>
<dbReference type="GO" id="GO:0005829">
    <property type="term" value="C:cytosol"/>
    <property type="evidence" value="ECO:0007669"/>
    <property type="project" value="TreeGrafter"/>
</dbReference>
<comment type="caution">
    <text evidence="8">The sequence shown here is derived from an EMBL/GenBank/DDBJ whole genome shotgun (WGS) entry which is preliminary data.</text>
</comment>
<dbReference type="Pfam" id="PF00398">
    <property type="entry name" value="RrnaAD"/>
    <property type="match status" value="1"/>
</dbReference>
<evidence type="ECO:0000256" key="6">
    <source>
        <dbReference type="SAM" id="MobiDB-lite"/>
    </source>
</evidence>
<dbReference type="CDD" id="cd02440">
    <property type="entry name" value="AdoMet_MTases"/>
    <property type="match status" value="1"/>
</dbReference>
<keyword evidence="4 5" id="KW-0694">RNA-binding</keyword>
<feature type="region of interest" description="Disordered" evidence="6">
    <location>
        <begin position="1"/>
        <end position="31"/>
    </location>
</feature>
<feature type="binding site" evidence="5">
    <location>
        <position position="40"/>
    </location>
    <ligand>
        <name>S-adenosyl-L-methionine</name>
        <dbReference type="ChEBI" id="CHEBI:59789"/>
    </ligand>
</feature>
<feature type="binding site" evidence="5">
    <location>
        <position position="86"/>
    </location>
    <ligand>
        <name>S-adenosyl-L-methionine</name>
        <dbReference type="ChEBI" id="CHEBI:59789"/>
    </ligand>
</feature>
<reference evidence="8 9" key="1">
    <citation type="submission" date="2021-01" db="EMBL/GenBank/DDBJ databases">
        <title>Whole genome shotgun sequence of Planobispora siamensis NBRC 107568.</title>
        <authorList>
            <person name="Komaki H."/>
            <person name="Tamura T."/>
        </authorList>
    </citation>
    <scope>NUCLEOTIDE SEQUENCE [LARGE SCALE GENOMIC DNA]</scope>
    <source>
        <strain evidence="8 9">NBRC 107568</strain>
    </source>
</reference>
<accession>A0A8J3WLE2</accession>
<feature type="compositionally biased region" description="Low complexity" evidence="6">
    <location>
        <begin position="304"/>
        <end position="314"/>
    </location>
</feature>
<organism evidence="8 9">
    <name type="scientific">Planobispora siamensis</name>
    <dbReference type="NCBI Taxonomy" id="936338"/>
    <lineage>
        <taxon>Bacteria</taxon>
        <taxon>Bacillati</taxon>
        <taxon>Actinomycetota</taxon>
        <taxon>Actinomycetes</taxon>
        <taxon>Streptosporangiales</taxon>
        <taxon>Streptosporangiaceae</taxon>
        <taxon>Planobispora</taxon>
    </lineage>
</organism>
<dbReference type="PANTHER" id="PTHR11727:SF7">
    <property type="entry name" value="DIMETHYLADENOSINE TRANSFERASE-RELATED"/>
    <property type="match status" value="1"/>
</dbReference>
<dbReference type="InterPro" id="IPR001737">
    <property type="entry name" value="KsgA/Erm"/>
</dbReference>
<keyword evidence="1 5" id="KW-0489">Methyltransferase</keyword>
<dbReference type="Gene3D" id="3.40.50.150">
    <property type="entry name" value="Vaccinia Virus protein VP39"/>
    <property type="match status" value="1"/>
</dbReference>
<dbReference type="GO" id="GO:0003723">
    <property type="term" value="F:RNA binding"/>
    <property type="evidence" value="ECO:0007669"/>
    <property type="project" value="UniProtKB-UniRule"/>
</dbReference>
<feature type="compositionally biased region" description="Basic residues" evidence="6">
    <location>
        <begin position="9"/>
        <end position="19"/>
    </location>
</feature>
<evidence type="ECO:0000256" key="3">
    <source>
        <dbReference type="ARBA" id="ARBA00022691"/>
    </source>
</evidence>
<sequence>MAHSFAHGNHSHTQKKARVRGGGTGGGNDRDRARRVLSQNFIVDGDIVDRVVKAAGHHDLVLEPGAGEGVLTRALAETCGRVIGYEVDPRLAVRLSAGTRDDPRIRVVRGDFLKAPVPREPFAVVGNIPYAITSKIVDWCLRAPGLTSATLVTQEEYARKRTGGFGRWSMLTVRTWPWYAWEMTDRVGREAFRPVPSVDSAVLRIERREQAPDLPGYRAFVEYGFTGPGRSLYATLRTRHPAGPLDEAFAAAGLDPGTVVAYVHPDQWRVVFDRLAPASPGETGESWESWESWETGESGEGVRRASGTGRPRRR</sequence>
<dbReference type="PROSITE" id="PS51689">
    <property type="entry name" value="SAM_RNA_A_N6_MT"/>
    <property type="match status" value="1"/>
</dbReference>
<dbReference type="NCBIfam" id="NF000499">
    <property type="entry name" value="Erm23S_rRNA_broad"/>
    <property type="match status" value="1"/>
</dbReference>
<proteinExistence type="inferred from homology"/>
<dbReference type="InterPro" id="IPR020598">
    <property type="entry name" value="rRNA_Ade_methylase_Trfase_N"/>
</dbReference>
<dbReference type="InterPro" id="IPR029063">
    <property type="entry name" value="SAM-dependent_MTases_sf"/>
</dbReference>
<feature type="domain" description="Ribosomal RNA adenine methylase transferase N-terminal" evidence="7">
    <location>
        <begin position="47"/>
        <end position="209"/>
    </location>
</feature>
<gene>
    <name evidence="8" type="ORF">Psi01_23710</name>
</gene>
<feature type="region of interest" description="Disordered" evidence="6">
    <location>
        <begin position="278"/>
        <end position="314"/>
    </location>
</feature>
<evidence type="ECO:0000259" key="7">
    <source>
        <dbReference type="SMART" id="SM00650"/>
    </source>
</evidence>
<keyword evidence="2 5" id="KW-0808">Transferase</keyword>
<dbReference type="Proteomes" id="UP000619788">
    <property type="component" value="Unassembled WGS sequence"/>
</dbReference>
<dbReference type="AlphaFoldDB" id="A0A8J3WLE2"/>
<keyword evidence="3 5" id="KW-0949">S-adenosyl-L-methionine</keyword>
<protein>
    <submittedName>
        <fullName evidence="8">23S rRNA (Adenine(2058)-N(6))-methyltransferase Erm(O)</fullName>
    </submittedName>
</protein>
<feature type="compositionally biased region" description="Low complexity" evidence="6">
    <location>
        <begin position="281"/>
        <end position="296"/>
    </location>
</feature>
<evidence type="ECO:0000256" key="5">
    <source>
        <dbReference type="PROSITE-ProRule" id="PRU01026"/>
    </source>
</evidence>
<feature type="binding site" evidence="5">
    <location>
        <position position="42"/>
    </location>
    <ligand>
        <name>S-adenosyl-L-methionine</name>
        <dbReference type="ChEBI" id="CHEBI:59789"/>
    </ligand>
</feature>
<keyword evidence="9" id="KW-1185">Reference proteome</keyword>
<dbReference type="PROSITE" id="PS01131">
    <property type="entry name" value="RRNA_A_DIMETH"/>
    <property type="match status" value="1"/>
</dbReference>
<dbReference type="EMBL" id="BOOJ01000022">
    <property type="protein sequence ID" value="GIH91741.1"/>
    <property type="molecule type" value="Genomic_DNA"/>
</dbReference>
<comment type="similarity">
    <text evidence="5">Belongs to the class I-like SAM-binding methyltransferase superfamily. rRNA adenine N(6)-methyltransferase family.</text>
</comment>